<dbReference type="EMBL" id="UINC01191259">
    <property type="protein sequence ID" value="SVE05810.1"/>
    <property type="molecule type" value="Genomic_DNA"/>
</dbReference>
<accession>A0A383ADY5</accession>
<evidence type="ECO:0008006" key="2">
    <source>
        <dbReference type="Google" id="ProtNLM"/>
    </source>
</evidence>
<sequence>MAILLPAQLLAQTPPKSAAFDTPNDAGASITVTWPRGEAVGGTTYLVYVAADESGPFHLAAEVEAPLAAVLADDPGNFGRGEEQDATHYVNVSDYALDDGRQSLENDQIYYVRVAVRTDGMELRGAIT</sequence>
<evidence type="ECO:0000313" key="1">
    <source>
        <dbReference type="EMBL" id="SVE05810.1"/>
    </source>
</evidence>
<feature type="non-terminal residue" evidence="1">
    <location>
        <position position="128"/>
    </location>
</feature>
<name>A0A383ADY5_9ZZZZ</name>
<dbReference type="AlphaFoldDB" id="A0A383ADY5"/>
<organism evidence="1">
    <name type="scientific">marine metagenome</name>
    <dbReference type="NCBI Taxonomy" id="408172"/>
    <lineage>
        <taxon>unclassified sequences</taxon>
        <taxon>metagenomes</taxon>
        <taxon>ecological metagenomes</taxon>
    </lineage>
</organism>
<gene>
    <name evidence="1" type="ORF">METZ01_LOCUS458664</name>
</gene>
<reference evidence="1" key="1">
    <citation type="submission" date="2018-05" db="EMBL/GenBank/DDBJ databases">
        <authorList>
            <person name="Lanie J.A."/>
            <person name="Ng W.-L."/>
            <person name="Kazmierczak K.M."/>
            <person name="Andrzejewski T.M."/>
            <person name="Davidsen T.M."/>
            <person name="Wayne K.J."/>
            <person name="Tettelin H."/>
            <person name="Glass J.I."/>
            <person name="Rusch D."/>
            <person name="Podicherti R."/>
            <person name="Tsui H.-C.T."/>
            <person name="Winkler M.E."/>
        </authorList>
    </citation>
    <scope>NUCLEOTIDE SEQUENCE</scope>
</reference>
<proteinExistence type="predicted"/>
<protein>
    <recommendedName>
        <fullName evidence="2">Fibronectin type-III domain-containing protein</fullName>
    </recommendedName>
</protein>